<dbReference type="EMBL" id="JBHSTI010000008">
    <property type="protein sequence ID" value="MFC6237157.1"/>
    <property type="molecule type" value="Genomic_DNA"/>
</dbReference>
<reference evidence="4" key="1">
    <citation type="journal article" date="2019" name="Int. J. Syst. Evol. Microbiol.">
        <title>The Global Catalogue of Microorganisms (GCM) 10K type strain sequencing project: providing services to taxonomists for standard genome sequencing and annotation.</title>
        <authorList>
            <consortium name="The Broad Institute Genomics Platform"/>
            <consortium name="The Broad Institute Genome Sequencing Center for Infectious Disease"/>
            <person name="Wu L."/>
            <person name="Ma J."/>
        </authorList>
    </citation>
    <scope>NUCLEOTIDE SEQUENCE [LARGE SCALE GENOMIC DNA]</scope>
    <source>
        <strain evidence="4">CGMCC 4.7317</strain>
    </source>
</reference>
<protein>
    <submittedName>
        <fullName evidence="3">SDR family NAD(P)-dependent oxidoreductase</fullName>
        <ecNumber evidence="3">1.1.1.-</ecNumber>
    </submittedName>
</protein>
<evidence type="ECO:0000313" key="3">
    <source>
        <dbReference type="EMBL" id="MFC6237157.1"/>
    </source>
</evidence>
<dbReference type="InterPro" id="IPR036291">
    <property type="entry name" value="NAD(P)-bd_dom_sf"/>
</dbReference>
<dbReference type="GO" id="GO:0016491">
    <property type="term" value="F:oxidoreductase activity"/>
    <property type="evidence" value="ECO:0007669"/>
    <property type="project" value="UniProtKB-KW"/>
</dbReference>
<dbReference type="RefSeq" id="WP_386764222.1">
    <property type="nucleotide sequence ID" value="NZ_JBHSTI010000008.1"/>
</dbReference>
<dbReference type="Gene3D" id="3.40.50.720">
    <property type="entry name" value="NAD(P)-binding Rossmann-like Domain"/>
    <property type="match status" value="1"/>
</dbReference>
<evidence type="ECO:0000256" key="1">
    <source>
        <dbReference type="ARBA" id="ARBA00006484"/>
    </source>
</evidence>
<dbReference type="EC" id="1.1.1.-" evidence="3"/>
<accession>A0ABW1T003</accession>
<comment type="similarity">
    <text evidence="1">Belongs to the short-chain dehydrogenases/reductases (SDR) family.</text>
</comment>
<dbReference type="InterPro" id="IPR002347">
    <property type="entry name" value="SDR_fam"/>
</dbReference>
<dbReference type="PRINTS" id="PR00080">
    <property type="entry name" value="SDRFAMILY"/>
</dbReference>
<evidence type="ECO:0000313" key="4">
    <source>
        <dbReference type="Proteomes" id="UP001596138"/>
    </source>
</evidence>
<gene>
    <name evidence="3" type="ORF">ACFQGU_04675</name>
</gene>
<dbReference type="NCBIfam" id="NF005559">
    <property type="entry name" value="PRK07231.1"/>
    <property type="match status" value="1"/>
</dbReference>
<proteinExistence type="inferred from homology"/>
<sequence>MGRLDDRVAIVTGAGRGIGRATALRLAADGASVVVNDIDAEPAAETVSLIEAAGGSALLHVADTVELEQAHGLTKAAVDGFGKLDIVVNNAGITRDKMFHGMTDEIFDFVLDVNLRTAFHTTLAAMPYLREVAKAEIAADGKVAYNRKIVFTSSVAALMGNPGQYNYTAAKGALIATTKTLARELGPFGINVNAVAPGFIETRLTQAKTDSSDLGIPQQMRDMSLMLIAMGRLGVPEDIANVHAFLVSSDADFVSGVTIPVTGGQLGGM</sequence>
<keyword evidence="3" id="KW-0560">Oxidoreductase</keyword>
<dbReference type="PANTHER" id="PTHR42760">
    <property type="entry name" value="SHORT-CHAIN DEHYDROGENASES/REDUCTASES FAMILY MEMBER"/>
    <property type="match status" value="1"/>
</dbReference>
<dbReference type="SMART" id="SM00822">
    <property type="entry name" value="PKS_KR"/>
    <property type="match status" value="1"/>
</dbReference>
<name>A0ABW1T003_9ACTN</name>
<dbReference type="Pfam" id="PF13561">
    <property type="entry name" value="adh_short_C2"/>
    <property type="match status" value="1"/>
</dbReference>
<dbReference type="SUPFAM" id="SSF51735">
    <property type="entry name" value="NAD(P)-binding Rossmann-fold domains"/>
    <property type="match status" value="1"/>
</dbReference>
<dbReference type="PRINTS" id="PR00081">
    <property type="entry name" value="GDHRDH"/>
</dbReference>
<evidence type="ECO:0000259" key="2">
    <source>
        <dbReference type="SMART" id="SM00822"/>
    </source>
</evidence>
<dbReference type="Proteomes" id="UP001596138">
    <property type="component" value="Unassembled WGS sequence"/>
</dbReference>
<keyword evidence="4" id="KW-1185">Reference proteome</keyword>
<dbReference type="PANTHER" id="PTHR42760:SF40">
    <property type="entry name" value="3-OXOACYL-[ACYL-CARRIER-PROTEIN] REDUCTASE, CHLOROPLASTIC"/>
    <property type="match status" value="1"/>
</dbReference>
<organism evidence="3 4">
    <name type="scientific">Longivirga aurantiaca</name>
    <dbReference type="NCBI Taxonomy" id="1837743"/>
    <lineage>
        <taxon>Bacteria</taxon>
        <taxon>Bacillati</taxon>
        <taxon>Actinomycetota</taxon>
        <taxon>Actinomycetes</taxon>
        <taxon>Sporichthyales</taxon>
        <taxon>Sporichthyaceae</taxon>
        <taxon>Longivirga</taxon>
    </lineage>
</organism>
<comment type="caution">
    <text evidence="3">The sequence shown here is derived from an EMBL/GenBank/DDBJ whole genome shotgun (WGS) entry which is preliminary data.</text>
</comment>
<dbReference type="InterPro" id="IPR057326">
    <property type="entry name" value="KR_dom"/>
</dbReference>
<feature type="domain" description="Ketoreductase" evidence="2">
    <location>
        <begin position="7"/>
        <end position="198"/>
    </location>
</feature>